<keyword evidence="4" id="KW-0572">Peptidoglycan-anchor</keyword>
<comment type="caution">
    <text evidence="8">The sequence shown here is derived from an EMBL/GenBank/DDBJ whole genome shotgun (WGS) entry which is preliminary data.</text>
</comment>
<feature type="region of interest" description="Disordered" evidence="5">
    <location>
        <begin position="1008"/>
        <end position="1054"/>
    </location>
</feature>
<evidence type="ECO:0000256" key="5">
    <source>
        <dbReference type="SAM" id="MobiDB-lite"/>
    </source>
</evidence>
<keyword evidence="1" id="KW-0134">Cell wall</keyword>
<dbReference type="InterPro" id="IPR028974">
    <property type="entry name" value="TSP_type-3_rpt"/>
</dbReference>
<feature type="region of interest" description="Disordered" evidence="5">
    <location>
        <begin position="793"/>
        <end position="965"/>
    </location>
</feature>
<keyword evidence="9" id="KW-1185">Reference proteome</keyword>
<keyword evidence="3" id="KW-0732">Signal</keyword>
<feature type="compositionally biased region" description="Basic and acidic residues" evidence="5">
    <location>
        <begin position="722"/>
        <end position="731"/>
    </location>
</feature>
<feature type="region of interest" description="Disordered" evidence="5">
    <location>
        <begin position="646"/>
        <end position="755"/>
    </location>
</feature>
<feature type="compositionally biased region" description="Basic and acidic residues" evidence="5">
    <location>
        <begin position="698"/>
        <end position="713"/>
    </location>
</feature>
<dbReference type="Proteomes" id="UP000030182">
    <property type="component" value="Unassembled WGS sequence"/>
</dbReference>
<dbReference type="Pfam" id="PF18957">
    <property type="entry name" value="RibLong"/>
    <property type="match status" value="4"/>
</dbReference>
<evidence type="ECO:0000256" key="1">
    <source>
        <dbReference type="ARBA" id="ARBA00022512"/>
    </source>
</evidence>
<dbReference type="CDD" id="cd11304">
    <property type="entry name" value="Cadherin_repeat"/>
    <property type="match status" value="1"/>
</dbReference>
<gene>
    <name evidence="8" type="ORF">DHOM_10300</name>
</gene>
<evidence type="ECO:0000313" key="8">
    <source>
        <dbReference type="EMBL" id="KDS92586.1"/>
    </source>
</evidence>
<feature type="region of interest" description="Disordered" evidence="5">
    <location>
        <begin position="1095"/>
        <end position="1161"/>
    </location>
</feature>
<feature type="compositionally biased region" description="Basic and acidic residues" evidence="5">
    <location>
        <begin position="814"/>
        <end position="841"/>
    </location>
</feature>
<evidence type="ECO:0000256" key="2">
    <source>
        <dbReference type="ARBA" id="ARBA00022525"/>
    </source>
</evidence>
<name>A0ABR4SHC6_9MICO</name>
<keyword evidence="6" id="KW-0472">Membrane</keyword>
<reference evidence="8 9" key="1">
    <citation type="submission" date="2014-01" db="EMBL/GenBank/DDBJ databases">
        <title>Draft genome sequence of the multidrug-resistant clinical isolate Dermabacter hominis 1368.</title>
        <authorList>
            <person name="Albersmeier A."/>
            <person name="Bomholt C."/>
            <person name="Glaub A."/>
            <person name="Ruckert C."/>
            <person name="Soriano F."/>
            <person name="Fernandez-Natal I."/>
            <person name="Tauch A."/>
        </authorList>
    </citation>
    <scope>NUCLEOTIDE SEQUENCE [LARGE SCALE GENOMIC DNA]</scope>
    <source>
        <strain evidence="8 9">1368</strain>
    </source>
</reference>
<evidence type="ECO:0000259" key="7">
    <source>
        <dbReference type="PROSITE" id="PS50847"/>
    </source>
</evidence>
<dbReference type="InterPro" id="IPR044055">
    <property type="entry name" value="RibLong"/>
</dbReference>
<feature type="compositionally biased region" description="Basic and acidic residues" evidence="5">
    <location>
        <begin position="653"/>
        <end position="673"/>
    </location>
</feature>
<dbReference type="SUPFAM" id="SSF103647">
    <property type="entry name" value="TSP type-3 repeat"/>
    <property type="match status" value="1"/>
</dbReference>
<protein>
    <recommendedName>
        <fullName evidence="7">Gram-positive cocci surface proteins LPxTG domain-containing protein</fullName>
    </recommendedName>
</protein>
<feature type="compositionally biased region" description="Basic and acidic residues" evidence="5">
    <location>
        <begin position="1095"/>
        <end position="1111"/>
    </location>
</feature>
<dbReference type="NCBIfam" id="NF038186">
    <property type="entry name" value="YPDG_rpt"/>
    <property type="match status" value="4"/>
</dbReference>
<feature type="compositionally biased region" description="Basic and acidic residues" evidence="5">
    <location>
        <begin position="921"/>
        <end position="948"/>
    </location>
</feature>
<evidence type="ECO:0000256" key="6">
    <source>
        <dbReference type="SAM" id="Phobius"/>
    </source>
</evidence>
<evidence type="ECO:0000313" key="9">
    <source>
        <dbReference type="Proteomes" id="UP000030182"/>
    </source>
</evidence>
<evidence type="ECO:0000256" key="4">
    <source>
        <dbReference type="ARBA" id="ARBA00023088"/>
    </source>
</evidence>
<organism evidence="8 9">
    <name type="scientific">Dermabacter hominis 1368</name>
    <dbReference type="NCBI Taxonomy" id="1450519"/>
    <lineage>
        <taxon>Bacteria</taxon>
        <taxon>Bacillati</taxon>
        <taxon>Actinomycetota</taxon>
        <taxon>Actinomycetes</taxon>
        <taxon>Micrococcales</taxon>
        <taxon>Dermabacteraceae</taxon>
        <taxon>Dermabacter</taxon>
    </lineage>
</organism>
<evidence type="ECO:0000256" key="3">
    <source>
        <dbReference type="ARBA" id="ARBA00022729"/>
    </source>
</evidence>
<dbReference type="NCBIfam" id="TIGR01167">
    <property type="entry name" value="LPXTG_anchor"/>
    <property type="match status" value="1"/>
</dbReference>
<feature type="region of interest" description="Disordered" evidence="5">
    <location>
        <begin position="574"/>
        <end position="604"/>
    </location>
</feature>
<feature type="domain" description="Gram-positive cocci surface proteins LPxTG" evidence="7">
    <location>
        <begin position="1220"/>
        <end position="1256"/>
    </location>
</feature>
<keyword evidence="2" id="KW-0964">Secreted</keyword>
<feature type="region of interest" description="Disordered" evidence="5">
    <location>
        <begin position="1181"/>
        <end position="1220"/>
    </location>
</feature>
<keyword evidence="6" id="KW-1133">Transmembrane helix</keyword>
<proteinExistence type="predicted"/>
<accession>A0ABR4SHC6</accession>
<feature type="transmembrane region" description="Helical" evidence="6">
    <location>
        <begin position="1227"/>
        <end position="1246"/>
    </location>
</feature>
<keyword evidence="6" id="KW-0812">Transmembrane</keyword>
<feature type="compositionally biased region" description="Low complexity" evidence="5">
    <location>
        <begin position="1181"/>
        <end position="1194"/>
    </location>
</feature>
<dbReference type="EMBL" id="JDRS01000022">
    <property type="protein sequence ID" value="KDS92586.1"/>
    <property type="molecule type" value="Genomic_DNA"/>
</dbReference>
<feature type="compositionally biased region" description="Basic and acidic residues" evidence="5">
    <location>
        <begin position="1013"/>
        <end position="1031"/>
    </location>
</feature>
<dbReference type="InterPro" id="IPR019931">
    <property type="entry name" value="LPXTG_anchor"/>
</dbReference>
<feature type="compositionally biased region" description="Polar residues" evidence="5">
    <location>
        <begin position="1199"/>
        <end position="1212"/>
    </location>
</feature>
<dbReference type="PROSITE" id="PS50847">
    <property type="entry name" value="GRAM_POS_ANCHORING"/>
    <property type="match status" value="1"/>
</dbReference>
<sequence>MVERKSHEAFYRKPLRIGSAALTLALVTSMAPSFTASGLDRAMAAQPAQTAPSFAPMANEPAQDQIIDADMIASGRVKKAANLTDAHGVGKGLISGHVYLTTPGGNPGASYDNGNVKMDGITVYAQFRDKDGSYSPIFSAKTHTLPDVVGGNGGKGTFAFGTGNKGITWTDKFGKEHTWAARTDQKHRIWVEPFTNKRGNRVEMFRQANGFVPGSFNGLVEAPLGSFGVADANIGLMAEFLQEAAPSHENSYMVARDETGAAKIEHDSNGFIDGQNPWNSVSGRVWLETGGLDKGIVATGPSKNTADPAADGYTVYASTLTKDGAAANQKLHEQYKNDPDKLAEATKKMLEDHPEYILKTVSGTTDAEGRYTLRFNDGQTATQQSRDNLNVDHMFLWVENKDGVVQHGYTGFHTPVFQRFTAGGNFRPSAVPAPNVLTPDISRNRIYNVNYALMPYSPVSITADYNAIDKPAAPGTTVTPEFKGDLSDLPSKIEWRDKNGKVVKTCDLDQSKSVKAQVAACTFGIPADAKKGDIFNVVVVSGGNDVAAWSVLVTDKNPDADIYEPAYEDKLVVPGKETKSSPSFTGKDGSSAKAPEGSEFKITDGFTAPEGYEVKIDENTGEITVTFPDGSKLNKDTVEQFDVPVTVTYPDGSTDKTDANFKLDTDNDGKPDTEDGDDDNDGIPDKDDSNPKVPNANDHFEPGYEDGSGKPGEDVTVPAPGFKDKDGKDTTAPEGTKFTPGENAPGGVTIDKDTGEITVTIPGDAKPGDKITVPVVVTYPDGSKDNVDVTVTVEQPDAPAPKQNEEFEPGYEDGSGKPGEDVKVPAPGFKDKDGKDTKAPEGTKFTPGENAPGGVTIDKDTGEITVTIPGDAKPGDKITVPVEVTYPDGTKDNVDVTVTVEQPDAPAPKQNEEFEPGYEDGSGKPGDDVKVPAPEFKDKDGKDTKAPEGTKFTPGDNAPDGVTIDENTGEITVKVPEDAKPGDKITVPVVVTYPDGSKDTVDVTVTVEEPEAPAEKPDWNDDKGQPGDKVEIPNTGGPVEDGTTVETEGPGKAEIDEDGKITVDIDKDAKPGDKIVVVVKDKDGNEIDRVVVEVEKPADKPAEKPDWKDNSGKPGENVVIPNEGGKVPEGSTVETEGPGKAEIDEDGNLVVDINDDAKPGDKVTVVVKDKDGKVIDTVTVTVEKPEAPAEQPAPGGNDNGTAQPKPGTSNGNGPVKRVPLPRTGAEVAGVAGAAAALIAAGLGLVFSRRRREGEEN</sequence>